<evidence type="ECO:0000256" key="2">
    <source>
        <dbReference type="ARBA" id="ARBA00005877"/>
    </source>
</evidence>
<name>A0A210QQL4_MIZYE</name>
<dbReference type="InterPro" id="IPR029068">
    <property type="entry name" value="Glyas_Bleomycin-R_OHBP_Dase"/>
</dbReference>
<evidence type="ECO:0000256" key="1">
    <source>
        <dbReference type="ARBA" id="ARBA00001962"/>
    </source>
</evidence>
<dbReference type="PROSITE" id="PS51819">
    <property type="entry name" value="VOC"/>
    <property type="match status" value="1"/>
</dbReference>
<evidence type="ECO:0000313" key="7">
    <source>
        <dbReference type="EMBL" id="OWF50988.1"/>
    </source>
</evidence>
<keyword evidence="7" id="KW-0670">Pyruvate</keyword>
<evidence type="ECO:0000256" key="3">
    <source>
        <dbReference type="ARBA" id="ARBA00022723"/>
    </source>
</evidence>
<dbReference type="InterPro" id="IPR004360">
    <property type="entry name" value="Glyas_Fos-R_dOase_dom"/>
</dbReference>
<keyword evidence="5" id="KW-0408">Iron</keyword>
<organism evidence="7 8">
    <name type="scientific">Mizuhopecten yessoensis</name>
    <name type="common">Japanese scallop</name>
    <name type="synonym">Patinopecten yessoensis</name>
    <dbReference type="NCBI Taxonomy" id="6573"/>
    <lineage>
        <taxon>Eukaryota</taxon>
        <taxon>Metazoa</taxon>
        <taxon>Spiralia</taxon>
        <taxon>Lophotrochozoa</taxon>
        <taxon>Mollusca</taxon>
        <taxon>Bivalvia</taxon>
        <taxon>Autobranchia</taxon>
        <taxon>Pteriomorphia</taxon>
        <taxon>Pectinida</taxon>
        <taxon>Pectinoidea</taxon>
        <taxon>Pectinidae</taxon>
        <taxon>Mizuhopecten</taxon>
    </lineage>
</organism>
<keyword evidence="7" id="KW-0223">Dioxygenase</keyword>
<dbReference type="Proteomes" id="UP000242188">
    <property type="component" value="Unassembled WGS sequence"/>
</dbReference>
<evidence type="ECO:0000256" key="4">
    <source>
        <dbReference type="ARBA" id="ARBA00022737"/>
    </source>
</evidence>
<comment type="caution">
    <text evidence="7">The sequence shown here is derived from an EMBL/GenBank/DDBJ whole genome shotgun (WGS) entry which is preliminary data.</text>
</comment>
<keyword evidence="7" id="KW-0560">Oxidoreductase</keyword>
<dbReference type="STRING" id="6573.A0A210QQL4"/>
<dbReference type="CDD" id="cd07250">
    <property type="entry name" value="HPPD_C_like"/>
    <property type="match status" value="1"/>
</dbReference>
<keyword evidence="3" id="KW-0479">Metal-binding</keyword>
<dbReference type="InterPro" id="IPR037523">
    <property type="entry name" value="VOC_core"/>
</dbReference>
<keyword evidence="8" id="KW-1185">Reference proteome</keyword>
<feature type="domain" description="VOC" evidence="6">
    <location>
        <begin position="132"/>
        <end position="300"/>
    </location>
</feature>
<comment type="cofactor">
    <cofactor evidence="1">
        <name>Fe cation</name>
        <dbReference type="ChEBI" id="CHEBI:24875"/>
    </cofactor>
</comment>
<dbReference type="Pfam" id="PF00903">
    <property type="entry name" value="Glyoxalase"/>
    <property type="match status" value="1"/>
</dbReference>
<dbReference type="PANTHER" id="PTHR11959">
    <property type="entry name" value="4-HYDROXYPHENYLPYRUVATE DIOXYGENASE"/>
    <property type="match status" value="1"/>
</dbReference>
<evidence type="ECO:0000313" key="8">
    <source>
        <dbReference type="Proteomes" id="UP000242188"/>
    </source>
</evidence>
<dbReference type="GO" id="GO:0003868">
    <property type="term" value="F:4-hydroxyphenylpyruvate dioxygenase activity"/>
    <property type="evidence" value="ECO:0007669"/>
    <property type="project" value="InterPro"/>
</dbReference>
<comment type="similarity">
    <text evidence="2">Belongs to the 4HPPD family.</text>
</comment>
<dbReference type="GO" id="GO:0046872">
    <property type="term" value="F:metal ion binding"/>
    <property type="evidence" value="ECO:0007669"/>
    <property type="project" value="UniProtKB-KW"/>
</dbReference>
<proteinExistence type="inferred from homology"/>
<accession>A0A210QQL4</accession>
<dbReference type="OrthoDB" id="414569at2759"/>
<dbReference type="PANTHER" id="PTHR11959:SF10">
    <property type="entry name" value="4-HYDROXYPHENYLPYRUVATE DIOXYGENASE-LIKE PROTEIN"/>
    <property type="match status" value="1"/>
</dbReference>
<dbReference type="GO" id="GO:0009072">
    <property type="term" value="P:aromatic amino acid metabolic process"/>
    <property type="evidence" value="ECO:0007669"/>
    <property type="project" value="InterPro"/>
</dbReference>
<dbReference type="EMBL" id="NEDP02002410">
    <property type="protein sequence ID" value="OWF50988.1"/>
    <property type="molecule type" value="Genomic_DNA"/>
</dbReference>
<gene>
    <name evidence="7" type="ORF">KP79_PYT17323</name>
</gene>
<dbReference type="SUPFAM" id="SSF54593">
    <property type="entry name" value="Glyoxalase/Bleomycin resistance protein/Dihydroxybiphenyl dioxygenase"/>
    <property type="match status" value="1"/>
</dbReference>
<dbReference type="AlphaFoldDB" id="A0A210QQL4"/>
<evidence type="ECO:0000259" key="6">
    <source>
        <dbReference type="PROSITE" id="PS51819"/>
    </source>
</evidence>
<dbReference type="InterPro" id="IPR041735">
    <property type="entry name" value="4OHPhenylPyrv_dOase_C"/>
</dbReference>
<evidence type="ECO:0000256" key="5">
    <source>
        <dbReference type="ARBA" id="ARBA00023004"/>
    </source>
</evidence>
<dbReference type="Gene3D" id="3.10.180.10">
    <property type="entry name" value="2,3-Dihydroxybiphenyl 1,2-Dioxygenase, domain 1"/>
    <property type="match status" value="2"/>
</dbReference>
<dbReference type="InterPro" id="IPR005956">
    <property type="entry name" value="4OHPhenylPyrv_dOase"/>
</dbReference>
<protein>
    <submittedName>
        <fullName evidence="7">4-hydroxyphenylpyruvate dioxygenase-like protein</fullName>
    </submittedName>
</protein>
<reference evidence="7 8" key="1">
    <citation type="journal article" date="2017" name="Nat. Ecol. Evol.">
        <title>Scallop genome provides insights into evolution of bilaterian karyotype and development.</title>
        <authorList>
            <person name="Wang S."/>
            <person name="Zhang J."/>
            <person name="Jiao W."/>
            <person name="Li J."/>
            <person name="Xun X."/>
            <person name="Sun Y."/>
            <person name="Guo X."/>
            <person name="Huan P."/>
            <person name="Dong B."/>
            <person name="Zhang L."/>
            <person name="Hu X."/>
            <person name="Sun X."/>
            <person name="Wang J."/>
            <person name="Zhao C."/>
            <person name="Wang Y."/>
            <person name="Wang D."/>
            <person name="Huang X."/>
            <person name="Wang R."/>
            <person name="Lv J."/>
            <person name="Li Y."/>
            <person name="Zhang Z."/>
            <person name="Liu B."/>
            <person name="Lu W."/>
            <person name="Hui Y."/>
            <person name="Liang J."/>
            <person name="Zhou Z."/>
            <person name="Hou R."/>
            <person name="Li X."/>
            <person name="Liu Y."/>
            <person name="Li H."/>
            <person name="Ning X."/>
            <person name="Lin Y."/>
            <person name="Zhao L."/>
            <person name="Xing Q."/>
            <person name="Dou J."/>
            <person name="Li Y."/>
            <person name="Mao J."/>
            <person name="Guo H."/>
            <person name="Dou H."/>
            <person name="Li T."/>
            <person name="Mu C."/>
            <person name="Jiang W."/>
            <person name="Fu Q."/>
            <person name="Fu X."/>
            <person name="Miao Y."/>
            <person name="Liu J."/>
            <person name="Yu Q."/>
            <person name="Li R."/>
            <person name="Liao H."/>
            <person name="Li X."/>
            <person name="Kong Y."/>
            <person name="Jiang Z."/>
            <person name="Chourrout D."/>
            <person name="Li R."/>
            <person name="Bao Z."/>
        </authorList>
    </citation>
    <scope>NUCLEOTIDE SEQUENCE [LARGE SCALE GENOMIC DNA]</scope>
    <source>
        <strain evidence="7 8">PY_sf001</strain>
    </source>
</reference>
<sequence>MEQNTCEVIKTEDFYVVSSELEYKGLHTHDSRSFETCAEVDTVNNVALKVKNVGSCLQRLKARGATVLKQETTIKDDLGEIDLAIVKSCVGNVIHTLLNCDRYSGAFLPHFDIVHQTDVCREADDKTVNLTHFDHVTFACEVGTSSTVLQWYEECLGLKRFFMNSDEDANDGFVINTTDIGLRLKAMEYWHCAETGITTPEKSEGVNGIKFVIAEALPDQGPNQVATFLTEHGGPGIQHIGLHTPDIVTTVSTLMARGVEFAEPPYTYYTEVGKLEDIEQIGQCVAILETNGILVDMEVDINEMTSETHNKDQTQNDGHSGKRYLMQKFTKPLFDRNTFFLEVIHRSGATGFGSADCLTPLDYDHSHDYMKICGGGRGCGGQMDLSFKTM</sequence>
<keyword evidence="4" id="KW-0677">Repeat</keyword>